<organism evidence="1 2">
    <name type="scientific">Cymbomonas tetramitiformis</name>
    <dbReference type="NCBI Taxonomy" id="36881"/>
    <lineage>
        <taxon>Eukaryota</taxon>
        <taxon>Viridiplantae</taxon>
        <taxon>Chlorophyta</taxon>
        <taxon>Pyramimonadophyceae</taxon>
        <taxon>Pyramimonadales</taxon>
        <taxon>Pyramimonadaceae</taxon>
        <taxon>Cymbomonas</taxon>
    </lineage>
</organism>
<evidence type="ECO:0000313" key="2">
    <source>
        <dbReference type="Proteomes" id="UP001190700"/>
    </source>
</evidence>
<dbReference type="AlphaFoldDB" id="A0AAE0LIE6"/>
<accession>A0AAE0LIE6</accession>
<evidence type="ECO:0000313" key="1">
    <source>
        <dbReference type="EMBL" id="KAK3285919.1"/>
    </source>
</evidence>
<dbReference type="EMBL" id="LGRX02001567">
    <property type="protein sequence ID" value="KAK3285919.1"/>
    <property type="molecule type" value="Genomic_DNA"/>
</dbReference>
<keyword evidence="2" id="KW-1185">Reference proteome</keyword>
<protein>
    <submittedName>
        <fullName evidence="1">Uncharacterized protein</fullName>
    </submittedName>
</protein>
<dbReference type="Proteomes" id="UP001190700">
    <property type="component" value="Unassembled WGS sequence"/>
</dbReference>
<proteinExistence type="predicted"/>
<dbReference type="PANTHER" id="PTHR33845:SF1">
    <property type="entry name" value="C2H2-TYPE DOMAIN-CONTAINING PROTEIN"/>
    <property type="match status" value="1"/>
</dbReference>
<sequence>MDVSDMSSRRVKDINRTFMAFLQPVLKTVHPKDPDGVMRSVVNCKDFQRRHLWPHLELTSLLFNSPFFTGLVSSYLDAVKEGERAKDPVVRKREKQRAVQLLSLAAPHFPYALLQESFQCSHRAVYNARLHAAHNGAGEYIPEKEKQYYKSRISLETLTHFRQFKTRDDVVTKVAYTRADKTQTVEKYQLQASVQDLFHKYARECALLRVPVSPISISAFEKVFYKGEYVNKTARTCVCHQDLLYGIENFEAIETSISFLIDALIEHATSLSCSNAGVDVVIPVITTNGMTTVGIPAIHGLKEYLLAMVKRVNTYYRTDFNVHAQLESDCATHCIQYGLSSPADLRFQTPCSHVHTMSCPECNLSIHLIQELQCLLRSASNLSALKAPDLERLAFTVEECETHLSKYVGHRVRTIHQNSVPGKEMASMGYTEAFLIMDYMNKWLPLKHLATTSDAFGQAGESVHGATVYVHALPEHVKQTIASGELEDPQQYLHELKVDAGGDIKRWYILLGSLNDHKQDQWHASSVLEATLGIVKENEPQVETARLRFDNATCYHGTLFWLMVSIMEKATGIKVSEVGMNEPGEGKDETDSSFNTAKAYVKRLVNQGKLDAKTAVDFVAALNSGQGVVGMLSRVVEINRQYMPTDLGTLDQITRFSHFRHEYSGLRCWEQYGIGEGRLFSHTDLKKLVKEALPQSTGVIIQDESRDFVAPKAEAKVKDGIRALGVAEAKKQERQRKREARVVAVEASASARRQRIEGNRSSNTCPMPGCRHAPFLRLSSMQQHAKKCNPPPPPDPMSLSAGADTLLIYRPEIDTDISMPTAPEAALHFESTDLRHSGQEYDPYGCELYGLDAALLLANVEVGDTSCGGKWTLVVARPQCEIIRKGYAVKSRVTPQQKTEEQVMMLERAFQKGLERGGGRSSRDSDMDVLRSINDVSAPQKQLRLDQITSWFSRRYSKYVLEGKNARVRAEVELAQATRVSTSVMVESIVLGFLDAIGRKEPGGWYEPGIMQPEAQAMQVTTGALLIGKPL</sequence>
<reference evidence="1 2" key="1">
    <citation type="journal article" date="2015" name="Genome Biol. Evol.">
        <title>Comparative Genomics of a Bacterivorous Green Alga Reveals Evolutionary Causalities and Consequences of Phago-Mixotrophic Mode of Nutrition.</title>
        <authorList>
            <person name="Burns J.A."/>
            <person name="Paasch A."/>
            <person name="Narechania A."/>
            <person name="Kim E."/>
        </authorList>
    </citation>
    <scope>NUCLEOTIDE SEQUENCE [LARGE SCALE GENOMIC DNA]</scope>
    <source>
        <strain evidence="1 2">PLY_AMNH</strain>
    </source>
</reference>
<comment type="caution">
    <text evidence="1">The sequence shown here is derived from an EMBL/GenBank/DDBJ whole genome shotgun (WGS) entry which is preliminary data.</text>
</comment>
<name>A0AAE0LIE6_9CHLO</name>
<dbReference type="PANTHER" id="PTHR33845">
    <property type="entry name" value="C2H2-TYPE DOMAIN-CONTAINING PROTEIN"/>
    <property type="match status" value="1"/>
</dbReference>
<gene>
    <name evidence="1" type="ORF">CYMTET_6489</name>
</gene>